<proteinExistence type="predicted"/>
<evidence type="ECO:0000313" key="2">
    <source>
        <dbReference type="Proteomes" id="UP001642484"/>
    </source>
</evidence>
<accession>A0ABP0PVA8</accession>
<reference evidence="1 2" key="1">
    <citation type="submission" date="2024-02" db="EMBL/GenBank/DDBJ databases">
        <authorList>
            <person name="Chen Y."/>
            <person name="Shah S."/>
            <person name="Dougan E. K."/>
            <person name="Thang M."/>
            <person name="Chan C."/>
        </authorList>
    </citation>
    <scope>NUCLEOTIDE SEQUENCE [LARGE SCALE GENOMIC DNA]</scope>
</reference>
<keyword evidence="2" id="KW-1185">Reference proteome</keyword>
<sequence>MQVTLSKQPAGEFIKQAFVPLAQDVPTEVPCNHVVDFAKAQVQEGNSSHVLREFAAVSLNDAEKGCHQVFKKYGYVAPVEIEFACLGEGKLAKFPFIRLSKWAQWLLDTQRIWRLFCGASSFERMQEVLAVFWSRFREAFPGHDIFDALSPDELNTCIPFYTHQDEGRGPKHEAVWVFSSHGCVGRGTAEYVRKGKHKLPLDRCPLGLNFLGNTQCTQYLFCTMKRSVLEDCPGAVDALMQIFAADCSCLLFDGLTSQDGKTIRMAHISTKGDLPALNRLGSFTRTFWHVPRAQSSKKACKGICPWCLAGREAGRPGERAFPFEDLSLNPVWEETIESEIPWGATMPPIMEGAPLNRDRKAHFFSLDIFHNVHLGVGKQWLACSFAACVERLEFWPETHGSVDARFELMTSQFKDFCRQRHISPHMTEISRATLAFPSSTASPVGQWSKGSMTTNFMLFLEFFLVQHAADCEDPIIQTMVIRLVYLIVRGTKALNVALSWMYSQGYWIRNWQGKRAGEWLLVFVQAYGRCAKLSLEEGTRRWALVPKIHYLHHCALDLIRAAESGAAFLVNPLATSNQMQEDYVGKPSRLARRVSAQQIHARVISRVLISTFQAVQASDNDPRGLM</sequence>
<gene>
    <name evidence="1" type="ORF">CCMP2556_LOCUS39318</name>
</gene>
<protein>
    <submittedName>
        <fullName evidence="1">Uncharacterized protein</fullName>
    </submittedName>
</protein>
<dbReference type="Proteomes" id="UP001642484">
    <property type="component" value="Unassembled WGS sequence"/>
</dbReference>
<comment type="caution">
    <text evidence="1">The sequence shown here is derived from an EMBL/GenBank/DDBJ whole genome shotgun (WGS) entry which is preliminary data.</text>
</comment>
<dbReference type="EMBL" id="CAXAMN010023695">
    <property type="protein sequence ID" value="CAK9079965.1"/>
    <property type="molecule type" value="Genomic_DNA"/>
</dbReference>
<name>A0ABP0PVA8_9DINO</name>
<organism evidence="1 2">
    <name type="scientific">Durusdinium trenchii</name>
    <dbReference type="NCBI Taxonomy" id="1381693"/>
    <lineage>
        <taxon>Eukaryota</taxon>
        <taxon>Sar</taxon>
        <taxon>Alveolata</taxon>
        <taxon>Dinophyceae</taxon>
        <taxon>Suessiales</taxon>
        <taxon>Symbiodiniaceae</taxon>
        <taxon>Durusdinium</taxon>
    </lineage>
</organism>
<evidence type="ECO:0000313" key="1">
    <source>
        <dbReference type="EMBL" id="CAK9079965.1"/>
    </source>
</evidence>